<comment type="caution">
    <text evidence="2">The sequence shown here is derived from an EMBL/GenBank/DDBJ whole genome shotgun (WGS) entry which is preliminary data.</text>
</comment>
<proteinExistence type="predicted"/>
<accession>A0ABW9ZQ79</accession>
<evidence type="ECO:0000313" key="2">
    <source>
        <dbReference type="EMBL" id="NCI49074.1"/>
    </source>
</evidence>
<dbReference type="PANTHER" id="PTHR43415">
    <property type="entry name" value="SPERMIDINE N(1)-ACETYLTRANSFERASE"/>
    <property type="match status" value="1"/>
</dbReference>
<reference evidence="2 3" key="1">
    <citation type="submission" date="2020-01" db="EMBL/GenBank/DDBJ databases">
        <title>Genome analysis.</title>
        <authorList>
            <person name="Wu S."/>
            <person name="Wang G."/>
        </authorList>
    </citation>
    <scope>NUCLEOTIDE SEQUENCE [LARGE SCALE GENOMIC DNA]</scope>
    <source>
        <strain evidence="2 3">SYL130</strain>
    </source>
</reference>
<dbReference type="Proteomes" id="UP000753802">
    <property type="component" value="Unassembled WGS sequence"/>
</dbReference>
<sequence>MSKSIDSRDIFLSGKHVFLKSLTRNDVIESNWYGWFNDEELSRTLQKHYFPNTLEAQMDFWEKNIAIPTNKIQLGICKPGDDKIIGIVSLNNIDYINRKCEFSIIIGEKKEQNIKLFVECCNLMFRHAFDTLNLNKVYGGSISKDLVMLMTRTLNCKQEGIAREDIYKDGEYKDAYLYSLLKKDFTYKS</sequence>
<gene>
    <name evidence="2" type="ORF">GWC95_04015</name>
</gene>
<evidence type="ECO:0000313" key="3">
    <source>
        <dbReference type="Proteomes" id="UP000753802"/>
    </source>
</evidence>
<protein>
    <submittedName>
        <fullName evidence="2">GNAT family N-acetyltransferase</fullName>
    </submittedName>
</protein>
<dbReference type="EMBL" id="JAACJS010000002">
    <property type="protein sequence ID" value="NCI49074.1"/>
    <property type="molecule type" value="Genomic_DNA"/>
</dbReference>
<dbReference type="RefSeq" id="WP_161817372.1">
    <property type="nucleotide sequence ID" value="NZ_JAACJS010000002.1"/>
</dbReference>
<dbReference type="InterPro" id="IPR000182">
    <property type="entry name" value="GNAT_dom"/>
</dbReference>
<dbReference type="InterPro" id="IPR016181">
    <property type="entry name" value="Acyl_CoA_acyltransferase"/>
</dbReference>
<evidence type="ECO:0000259" key="1">
    <source>
        <dbReference type="Pfam" id="PF13302"/>
    </source>
</evidence>
<feature type="domain" description="N-acetyltransferase" evidence="1">
    <location>
        <begin position="19"/>
        <end position="138"/>
    </location>
</feature>
<dbReference type="Pfam" id="PF13302">
    <property type="entry name" value="Acetyltransf_3"/>
    <property type="match status" value="1"/>
</dbReference>
<name>A0ABW9ZQ79_9BACT</name>
<keyword evidence="3" id="KW-1185">Reference proteome</keyword>
<dbReference type="SUPFAM" id="SSF55729">
    <property type="entry name" value="Acyl-CoA N-acyltransferases (Nat)"/>
    <property type="match status" value="1"/>
</dbReference>
<dbReference type="PANTHER" id="PTHR43415:SF3">
    <property type="entry name" value="GNAT-FAMILY ACETYLTRANSFERASE"/>
    <property type="match status" value="1"/>
</dbReference>
<organism evidence="2 3">
    <name type="scientific">Sediminibacterium roseum</name>
    <dbReference type="NCBI Taxonomy" id="1978412"/>
    <lineage>
        <taxon>Bacteria</taxon>
        <taxon>Pseudomonadati</taxon>
        <taxon>Bacteroidota</taxon>
        <taxon>Chitinophagia</taxon>
        <taxon>Chitinophagales</taxon>
        <taxon>Chitinophagaceae</taxon>
        <taxon>Sediminibacterium</taxon>
    </lineage>
</organism>
<dbReference type="Gene3D" id="3.40.630.30">
    <property type="match status" value="1"/>
</dbReference>